<evidence type="ECO:0000313" key="2">
    <source>
        <dbReference type="EMBL" id="QKS53938.1"/>
    </source>
</evidence>
<organism evidence="2 3">
    <name type="scientific">Azospirillum oryzae</name>
    <dbReference type="NCBI Taxonomy" id="286727"/>
    <lineage>
        <taxon>Bacteria</taxon>
        <taxon>Pseudomonadati</taxon>
        <taxon>Pseudomonadota</taxon>
        <taxon>Alphaproteobacteria</taxon>
        <taxon>Rhodospirillales</taxon>
        <taxon>Azospirillaceae</taxon>
        <taxon>Azospirillum</taxon>
    </lineage>
</organism>
<keyword evidence="2" id="KW-0614">Plasmid</keyword>
<proteinExistence type="predicted"/>
<dbReference type="Pfam" id="PF12385">
    <property type="entry name" value="Peptidase_C70"/>
    <property type="match status" value="1"/>
</dbReference>
<keyword evidence="3" id="KW-1185">Reference proteome</keyword>
<feature type="region of interest" description="Disordered" evidence="1">
    <location>
        <begin position="189"/>
        <end position="211"/>
    </location>
</feature>
<accession>A0A6N1ARM8</accession>
<dbReference type="OrthoDB" id="6445402at2"/>
<dbReference type="EMBL" id="CP054621">
    <property type="protein sequence ID" value="QKS53938.1"/>
    <property type="molecule type" value="Genomic_DNA"/>
</dbReference>
<sequence length="211" mass="22315">MIRLPRFLQPLLPLGRPGGGRSVSSAITGFSVAQQAKSKWCWSAVAEGIGYYYNVSSKWSQCDIVNGELGRSDCCSPGNDKVCNTSGRLGTALARIGHLVRLQAGPTAFVDVRSEISAGQPLGVRVAWQGGNAHFIAVQGYFIDGAGNEWLDLVDPDPMVIVTTERFNDVANRYRGSGSWTTSYFTARAPIASGSNPPGPTGSGAPDLPAP</sequence>
<reference evidence="2 3" key="1">
    <citation type="submission" date="2020-06" db="EMBL/GenBank/DDBJ databases">
        <title>Complete genome of Azosprillum oryzae KACC14407.</title>
        <authorList>
            <person name="Kim M."/>
            <person name="Park Y.-J."/>
            <person name="Shin J.-H."/>
        </authorList>
    </citation>
    <scope>NUCLEOTIDE SEQUENCE [LARGE SCALE GENOMIC DNA]</scope>
    <source>
        <strain evidence="2 3">KACC 14407</strain>
        <plasmid evidence="2 3">unnamed6</plasmid>
    </source>
</reference>
<gene>
    <name evidence="2" type="ORF">HUE56_25930</name>
</gene>
<name>A0A6N1ARM8_9PROT</name>
<evidence type="ECO:0000256" key="1">
    <source>
        <dbReference type="SAM" id="MobiDB-lite"/>
    </source>
</evidence>
<evidence type="ECO:0000313" key="3">
    <source>
        <dbReference type="Proteomes" id="UP000509702"/>
    </source>
</evidence>
<protein>
    <recommendedName>
        <fullName evidence="4">Papain-like cysteine protease AvrRpt2</fullName>
    </recommendedName>
</protein>
<dbReference type="InterPro" id="IPR022118">
    <property type="entry name" value="Peptidase_C70_AvrRpt2"/>
</dbReference>
<geneLocation type="plasmid" evidence="2 3">
    <name>unnamed6</name>
</geneLocation>
<evidence type="ECO:0008006" key="4">
    <source>
        <dbReference type="Google" id="ProtNLM"/>
    </source>
</evidence>
<dbReference type="Proteomes" id="UP000509702">
    <property type="component" value="Plasmid unnamed6"/>
</dbReference>
<dbReference type="AlphaFoldDB" id="A0A6N1ARM8"/>
<dbReference type="KEGG" id="aoz:HUE56_25930"/>